<proteinExistence type="predicted"/>
<accession>A0A1X7MWA4</accession>
<evidence type="ECO:0000259" key="1">
    <source>
        <dbReference type="Pfam" id="PF07475"/>
    </source>
</evidence>
<dbReference type="Pfam" id="PF07475">
    <property type="entry name" value="Hpr_kinase_C"/>
    <property type="match status" value="1"/>
</dbReference>
<evidence type="ECO:0000313" key="3">
    <source>
        <dbReference type="Proteomes" id="UP000193083"/>
    </source>
</evidence>
<keyword evidence="3" id="KW-1185">Reference proteome</keyword>
<dbReference type="OrthoDB" id="8326226at2"/>
<sequence length="182" mass="19399">MIRSAREGIPDDAVNLHASVVVLDAGAVMIRGRTGAGKTHLALALIDEWQRKGRFARLLADDQVFVMRRDGRLTARTPHATAGLAEIRGVGIVEVPHEPAAQVDLVVDLVEQDAPDTPLSTVRIEAVDLPLLTLRHRDAAASCVSVARALATIRAVPGGQNGEIMLASDNDLGLPSRRGRTT</sequence>
<dbReference type="AlphaFoldDB" id="A0A1X7MWA4"/>
<keyword evidence="2" id="KW-0418">Kinase</keyword>
<protein>
    <submittedName>
        <fullName evidence="2">HPr Serine kinase C-terminal domain-containing protein</fullName>
    </submittedName>
</protein>
<dbReference type="Proteomes" id="UP000193083">
    <property type="component" value="Unassembled WGS sequence"/>
</dbReference>
<dbReference type="GO" id="GO:0005524">
    <property type="term" value="F:ATP binding"/>
    <property type="evidence" value="ECO:0007669"/>
    <property type="project" value="InterPro"/>
</dbReference>
<dbReference type="InterPro" id="IPR011104">
    <property type="entry name" value="Hpr_kin/Pase_C"/>
</dbReference>
<dbReference type="InterPro" id="IPR027417">
    <property type="entry name" value="P-loop_NTPase"/>
</dbReference>
<dbReference type="Gene3D" id="3.40.50.300">
    <property type="entry name" value="P-loop containing nucleotide triphosphate hydrolases"/>
    <property type="match status" value="1"/>
</dbReference>
<name>A0A1X7MWA4_9HYPH</name>
<feature type="domain" description="HPr kinase/phosphorylase C-terminal" evidence="1">
    <location>
        <begin position="15"/>
        <end position="97"/>
    </location>
</feature>
<dbReference type="GO" id="GO:0000155">
    <property type="term" value="F:phosphorelay sensor kinase activity"/>
    <property type="evidence" value="ECO:0007669"/>
    <property type="project" value="InterPro"/>
</dbReference>
<dbReference type="RefSeq" id="WP_085462957.1">
    <property type="nucleotide sequence ID" value="NZ_FXBL01000004.1"/>
</dbReference>
<dbReference type="SUPFAM" id="SSF53795">
    <property type="entry name" value="PEP carboxykinase-like"/>
    <property type="match status" value="1"/>
</dbReference>
<evidence type="ECO:0000313" key="2">
    <source>
        <dbReference type="EMBL" id="SMH28657.1"/>
    </source>
</evidence>
<dbReference type="GO" id="GO:0006109">
    <property type="term" value="P:regulation of carbohydrate metabolic process"/>
    <property type="evidence" value="ECO:0007669"/>
    <property type="project" value="InterPro"/>
</dbReference>
<organism evidence="2 3">
    <name type="scientific">Mesorhizobium australicum</name>
    <dbReference type="NCBI Taxonomy" id="536018"/>
    <lineage>
        <taxon>Bacteria</taxon>
        <taxon>Pseudomonadati</taxon>
        <taxon>Pseudomonadota</taxon>
        <taxon>Alphaproteobacteria</taxon>
        <taxon>Hyphomicrobiales</taxon>
        <taxon>Phyllobacteriaceae</taxon>
        <taxon>Mesorhizobium</taxon>
    </lineage>
</organism>
<gene>
    <name evidence="2" type="ORF">SAMN02982922_0795</name>
</gene>
<dbReference type="CDD" id="cd01918">
    <property type="entry name" value="HprK_C"/>
    <property type="match status" value="1"/>
</dbReference>
<reference evidence="2 3" key="1">
    <citation type="submission" date="2017-04" db="EMBL/GenBank/DDBJ databases">
        <authorList>
            <person name="Afonso C.L."/>
            <person name="Miller P.J."/>
            <person name="Scott M.A."/>
            <person name="Spackman E."/>
            <person name="Goraichik I."/>
            <person name="Dimitrov K.M."/>
            <person name="Suarez D.L."/>
            <person name="Swayne D.E."/>
        </authorList>
    </citation>
    <scope>NUCLEOTIDE SEQUENCE [LARGE SCALE GENOMIC DNA]</scope>
    <source>
        <strain evidence="2 3">B5P</strain>
    </source>
</reference>
<keyword evidence="2" id="KW-0808">Transferase</keyword>
<dbReference type="EMBL" id="FXBL01000004">
    <property type="protein sequence ID" value="SMH28657.1"/>
    <property type="molecule type" value="Genomic_DNA"/>
</dbReference>